<protein>
    <submittedName>
        <fullName evidence="1">Uncharacterized protein</fullName>
    </submittedName>
</protein>
<sequence length="46" mass="4932">MIVAVGSYPKALCRYPEETRQAAGRIKSCQAAGSGFSGEDKCQIRP</sequence>
<dbReference type="RefSeq" id="WP_248941688.1">
    <property type="nucleotide sequence ID" value="NZ_JAKIKS010000081.1"/>
</dbReference>
<gene>
    <name evidence="1" type="ORF">L2764_17875</name>
</gene>
<accession>A0ABT0LF47</accession>
<comment type="caution">
    <text evidence="1">The sequence shown here is derived from an EMBL/GenBank/DDBJ whole genome shotgun (WGS) entry which is preliminary data.</text>
</comment>
<dbReference type="Proteomes" id="UP001203423">
    <property type="component" value="Unassembled WGS sequence"/>
</dbReference>
<dbReference type="EMBL" id="JAKIKS010000081">
    <property type="protein sequence ID" value="MCL1126298.1"/>
    <property type="molecule type" value="Genomic_DNA"/>
</dbReference>
<reference evidence="1 2" key="1">
    <citation type="submission" date="2022-01" db="EMBL/GenBank/DDBJ databases">
        <title>Whole genome-based taxonomy of the Shewanellaceae.</title>
        <authorList>
            <person name="Martin-Rodriguez A.J."/>
        </authorList>
    </citation>
    <scope>NUCLEOTIDE SEQUENCE [LARGE SCALE GENOMIC DNA]</scope>
    <source>
        <strain evidence="1 2">DSM 17177</strain>
    </source>
</reference>
<organism evidence="1 2">
    <name type="scientific">Shewanella surugensis</name>
    <dbReference type="NCBI Taxonomy" id="212020"/>
    <lineage>
        <taxon>Bacteria</taxon>
        <taxon>Pseudomonadati</taxon>
        <taxon>Pseudomonadota</taxon>
        <taxon>Gammaproteobacteria</taxon>
        <taxon>Alteromonadales</taxon>
        <taxon>Shewanellaceae</taxon>
        <taxon>Shewanella</taxon>
    </lineage>
</organism>
<proteinExistence type="predicted"/>
<evidence type="ECO:0000313" key="2">
    <source>
        <dbReference type="Proteomes" id="UP001203423"/>
    </source>
</evidence>
<keyword evidence="2" id="KW-1185">Reference proteome</keyword>
<evidence type="ECO:0000313" key="1">
    <source>
        <dbReference type="EMBL" id="MCL1126298.1"/>
    </source>
</evidence>
<name>A0ABT0LF47_9GAMM</name>